<protein>
    <submittedName>
        <fullName evidence="2">Uncharacterized protein</fullName>
    </submittedName>
</protein>
<dbReference type="EMBL" id="PGCJ01000802">
    <property type="protein sequence ID" value="PLW20132.1"/>
    <property type="molecule type" value="Genomic_DNA"/>
</dbReference>
<dbReference type="STRING" id="200324.A0A2N5VXG5"/>
<dbReference type="EMBL" id="PGCJ01000042">
    <property type="protein sequence ID" value="PLW54687.1"/>
    <property type="molecule type" value="Genomic_DNA"/>
</dbReference>
<dbReference type="Proteomes" id="UP000235388">
    <property type="component" value="Unassembled WGS sequence"/>
</dbReference>
<gene>
    <name evidence="2" type="ORF">PCANC_11689</name>
    <name evidence="1" type="ORF">PCANC_16656</name>
</gene>
<proteinExistence type="predicted"/>
<dbReference type="AlphaFoldDB" id="A0A2N5VXG5"/>
<reference evidence="2 3" key="1">
    <citation type="submission" date="2017-11" db="EMBL/GenBank/DDBJ databases">
        <title>De novo assembly and phasing of dikaryotic genomes from two isolates of Puccinia coronata f. sp. avenae, the causal agent of oat crown rust.</title>
        <authorList>
            <person name="Miller M.E."/>
            <person name="Zhang Y."/>
            <person name="Omidvar V."/>
            <person name="Sperschneider J."/>
            <person name="Schwessinger B."/>
            <person name="Raley C."/>
            <person name="Palmer J.M."/>
            <person name="Garnica D."/>
            <person name="Upadhyaya N."/>
            <person name="Rathjen J."/>
            <person name="Taylor J.M."/>
            <person name="Park R.F."/>
            <person name="Dodds P.N."/>
            <person name="Hirsch C.D."/>
            <person name="Kianian S.F."/>
            <person name="Figueroa M."/>
        </authorList>
    </citation>
    <scope>NUCLEOTIDE SEQUENCE [LARGE SCALE GENOMIC DNA]</scope>
    <source>
        <strain evidence="2">12NC29</strain>
    </source>
</reference>
<evidence type="ECO:0000313" key="1">
    <source>
        <dbReference type="EMBL" id="PLW20132.1"/>
    </source>
</evidence>
<keyword evidence="3" id="KW-1185">Reference proteome</keyword>
<sequence>MPETQLPVAMPETQLPVMISQQTQLPYTYPMVTKLFDVVPLPFTQEYAAPAGTVIAPNSLCLVCKFGGTLADFPSNPHTFSILGQSPKDAKDFVNEMQATVLWVGKKCPKKEPKVAIPASEPLLGRPKEFLFVMRYRCPCNGFY</sequence>
<evidence type="ECO:0000313" key="3">
    <source>
        <dbReference type="Proteomes" id="UP000235388"/>
    </source>
</evidence>
<organism evidence="2 3">
    <name type="scientific">Puccinia coronata f. sp. avenae</name>
    <dbReference type="NCBI Taxonomy" id="200324"/>
    <lineage>
        <taxon>Eukaryota</taxon>
        <taxon>Fungi</taxon>
        <taxon>Dikarya</taxon>
        <taxon>Basidiomycota</taxon>
        <taxon>Pucciniomycotina</taxon>
        <taxon>Pucciniomycetes</taxon>
        <taxon>Pucciniales</taxon>
        <taxon>Pucciniaceae</taxon>
        <taxon>Puccinia</taxon>
    </lineage>
</organism>
<name>A0A2N5VXG5_9BASI</name>
<evidence type="ECO:0000313" key="2">
    <source>
        <dbReference type="EMBL" id="PLW54687.1"/>
    </source>
</evidence>
<accession>A0A2N5VXG5</accession>
<comment type="caution">
    <text evidence="2">The sequence shown here is derived from an EMBL/GenBank/DDBJ whole genome shotgun (WGS) entry which is preliminary data.</text>
</comment>